<dbReference type="NCBIfam" id="NF005381">
    <property type="entry name" value="PRK06924.1"/>
    <property type="match status" value="1"/>
</dbReference>
<dbReference type="Gene3D" id="3.40.50.720">
    <property type="entry name" value="NAD(P)-binding Rossmann-like Domain"/>
    <property type="match status" value="1"/>
</dbReference>
<evidence type="ECO:0000256" key="4">
    <source>
        <dbReference type="ARBA" id="ARBA00022857"/>
    </source>
</evidence>
<dbReference type="PRINTS" id="PR00081">
    <property type="entry name" value="GDHRDH"/>
</dbReference>
<dbReference type="EMBL" id="MINN01000044">
    <property type="protein sequence ID" value="OIU73026.1"/>
    <property type="molecule type" value="Genomic_DNA"/>
</dbReference>
<dbReference type="OrthoDB" id="9794387at2"/>
<organism evidence="6 7">
    <name type="scientific">Rossellomorea aquimaris</name>
    <dbReference type="NCBI Taxonomy" id="189382"/>
    <lineage>
        <taxon>Bacteria</taxon>
        <taxon>Bacillati</taxon>
        <taxon>Bacillota</taxon>
        <taxon>Bacilli</taxon>
        <taxon>Bacillales</taxon>
        <taxon>Bacillaceae</taxon>
        <taxon>Rossellomorea</taxon>
    </lineage>
</organism>
<name>A0A1J6W613_9BACI</name>
<evidence type="ECO:0000256" key="3">
    <source>
        <dbReference type="ARBA" id="ARBA00022490"/>
    </source>
</evidence>
<dbReference type="InterPro" id="IPR051721">
    <property type="entry name" value="Biopterin_syn/organic_redct"/>
</dbReference>
<dbReference type="GO" id="GO:0005737">
    <property type="term" value="C:cytoplasm"/>
    <property type="evidence" value="ECO:0007669"/>
    <property type="project" value="UniProtKB-SubCell"/>
</dbReference>
<protein>
    <submittedName>
        <fullName evidence="6">Short-chain dehydrogenase</fullName>
    </submittedName>
</protein>
<dbReference type="Proteomes" id="UP000182062">
    <property type="component" value="Unassembled WGS sequence"/>
</dbReference>
<keyword evidence="3" id="KW-0963">Cytoplasm</keyword>
<comment type="caution">
    <text evidence="6">The sequence shown here is derived from an EMBL/GenBank/DDBJ whole genome shotgun (WGS) entry which is preliminary data.</text>
</comment>
<dbReference type="PANTHER" id="PTHR44085">
    <property type="entry name" value="SEPIAPTERIN REDUCTASE"/>
    <property type="match status" value="1"/>
</dbReference>
<dbReference type="Pfam" id="PF00106">
    <property type="entry name" value="adh_short"/>
    <property type="match status" value="1"/>
</dbReference>
<evidence type="ECO:0000256" key="2">
    <source>
        <dbReference type="ARBA" id="ARBA00006484"/>
    </source>
</evidence>
<comment type="similarity">
    <text evidence="2">Belongs to the short-chain dehydrogenases/reductases (SDR) family.</text>
</comment>
<dbReference type="PANTHER" id="PTHR44085:SF2">
    <property type="entry name" value="SEPIAPTERIN REDUCTASE"/>
    <property type="match status" value="1"/>
</dbReference>
<reference evidence="6 7" key="1">
    <citation type="submission" date="2016-09" db="EMBL/GenBank/DDBJ databases">
        <title>Bacillus aquimaris SAMM genome sequence reveals colonization and biosurfactant production capacities.</title>
        <authorList>
            <person name="Waghmode S.R."/>
            <person name="Suryavanshi M.V."/>
        </authorList>
    </citation>
    <scope>NUCLEOTIDE SEQUENCE [LARGE SCALE GENOMIC DNA]</scope>
    <source>
        <strain evidence="6 7">SAMM</strain>
    </source>
</reference>
<evidence type="ECO:0000313" key="6">
    <source>
        <dbReference type="EMBL" id="OIU73026.1"/>
    </source>
</evidence>
<keyword evidence="4" id="KW-0521">NADP</keyword>
<dbReference type="GO" id="GO:0006729">
    <property type="term" value="P:tetrahydrobiopterin biosynthetic process"/>
    <property type="evidence" value="ECO:0007669"/>
    <property type="project" value="TreeGrafter"/>
</dbReference>
<evidence type="ECO:0000256" key="5">
    <source>
        <dbReference type="ARBA" id="ARBA00023002"/>
    </source>
</evidence>
<gene>
    <name evidence="6" type="ORF">BHE18_00500</name>
</gene>
<dbReference type="PROSITE" id="PS00061">
    <property type="entry name" value="ADH_SHORT"/>
    <property type="match status" value="1"/>
</dbReference>
<accession>A0A1J6W613</accession>
<sequence>MDYAIVTGATRGLGESIAKLFIEKGISLINISRSDHDELKEMCEGEGVSCEYVPCDLSNPEEAGKAAKKAGEIALNSNAERIFLIQNAGVVTPINPSGQVENADLEKSVNVNLLSPMIITNEMLRALQDSEKSQLIMVNVSSGAGSRPVYGWSTYCSTKAGINMMTETVSLELSKKGSRHKVIAFSPGVMDTDMQGTIRSSSEKAFADVENFKRYKEQGMLRSADTVAGALVDLVTETDVESGKLYHVNDLL</sequence>
<keyword evidence="7" id="KW-1185">Reference proteome</keyword>
<evidence type="ECO:0000313" key="7">
    <source>
        <dbReference type="Proteomes" id="UP000182062"/>
    </source>
</evidence>
<comment type="subcellular location">
    <subcellularLocation>
        <location evidence="1">Cytoplasm</location>
    </subcellularLocation>
</comment>
<keyword evidence="5" id="KW-0560">Oxidoreductase</keyword>
<dbReference type="InterPro" id="IPR002347">
    <property type="entry name" value="SDR_fam"/>
</dbReference>
<dbReference type="GO" id="GO:0004757">
    <property type="term" value="F:sepiapterin reductase (NADP+) activity"/>
    <property type="evidence" value="ECO:0007669"/>
    <property type="project" value="TreeGrafter"/>
</dbReference>
<evidence type="ECO:0000256" key="1">
    <source>
        <dbReference type="ARBA" id="ARBA00004496"/>
    </source>
</evidence>
<dbReference type="RefSeq" id="WP_071617026.1">
    <property type="nucleotide sequence ID" value="NZ_MINN01000044.1"/>
</dbReference>
<dbReference type="InterPro" id="IPR020904">
    <property type="entry name" value="Sc_DH/Rdtase_CS"/>
</dbReference>
<proteinExistence type="inferred from homology"/>
<dbReference type="InterPro" id="IPR036291">
    <property type="entry name" value="NAD(P)-bd_dom_sf"/>
</dbReference>
<dbReference type="SUPFAM" id="SSF51735">
    <property type="entry name" value="NAD(P)-binding Rossmann-fold domains"/>
    <property type="match status" value="1"/>
</dbReference>
<dbReference type="AlphaFoldDB" id="A0A1J6W613"/>